<dbReference type="Proteomes" id="UP000193685">
    <property type="component" value="Unassembled WGS sequence"/>
</dbReference>
<dbReference type="RefSeq" id="XP_040727915.1">
    <property type="nucleotide sequence ID" value="XM_040872207.1"/>
</dbReference>
<name>A0A1Y2FSZ4_PROLT</name>
<keyword evidence="3" id="KW-1185">Reference proteome</keyword>
<accession>A0A1Y2FSZ4</accession>
<sequence length="156" mass="17690">MLVSAFASLLVFTFKSASTSKSLQRNPSTHVPTMPLFNNHTTWKDYLTFLSDETLIRFTDVVKCGNRNFSFFRFARGVTPSFAMQNGELKTEHLDIAAFPGCKDKYNWFKMRNFVHKTPAPSDPSPGQSRIVSSYQTVRPIRGSHRIPVEPKVTSP</sequence>
<organism evidence="2 3">
    <name type="scientific">Protomyces lactucae-debilis</name>
    <dbReference type="NCBI Taxonomy" id="2754530"/>
    <lineage>
        <taxon>Eukaryota</taxon>
        <taxon>Fungi</taxon>
        <taxon>Dikarya</taxon>
        <taxon>Ascomycota</taxon>
        <taxon>Taphrinomycotina</taxon>
        <taxon>Taphrinomycetes</taxon>
        <taxon>Taphrinales</taxon>
        <taxon>Protomycetaceae</taxon>
        <taxon>Protomyces</taxon>
    </lineage>
</organism>
<evidence type="ECO:0000313" key="2">
    <source>
        <dbReference type="EMBL" id="ORY87059.1"/>
    </source>
</evidence>
<dbReference type="GeneID" id="63788806"/>
<protein>
    <submittedName>
        <fullName evidence="2">Uncharacterized protein</fullName>
    </submittedName>
</protein>
<proteinExistence type="predicted"/>
<reference evidence="2 3" key="1">
    <citation type="submission" date="2016-07" db="EMBL/GenBank/DDBJ databases">
        <title>Pervasive Adenine N6-methylation of Active Genes in Fungi.</title>
        <authorList>
            <consortium name="DOE Joint Genome Institute"/>
            <person name="Mondo S.J."/>
            <person name="Dannebaum R.O."/>
            <person name="Kuo R.C."/>
            <person name="Labutti K."/>
            <person name="Haridas S."/>
            <person name="Kuo A."/>
            <person name="Salamov A."/>
            <person name="Ahrendt S.R."/>
            <person name="Lipzen A."/>
            <person name="Sullivan W."/>
            <person name="Andreopoulos W.B."/>
            <person name="Clum A."/>
            <person name="Lindquist E."/>
            <person name="Daum C."/>
            <person name="Ramamoorthy G.K."/>
            <person name="Gryganskyi A."/>
            <person name="Culley D."/>
            <person name="Magnuson J.K."/>
            <person name="James T.Y."/>
            <person name="O'Malley M.A."/>
            <person name="Stajich J.E."/>
            <person name="Spatafora J.W."/>
            <person name="Visel A."/>
            <person name="Grigoriev I.V."/>
        </authorList>
    </citation>
    <scope>NUCLEOTIDE SEQUENCE [LARGE SCALE GENOMIC DNA]</scope>
    <source>
        <strain evidence="2 3">12-1054</strain>
    </source>
</reference>
<dbReference type="EMBL" id="MCFI01000002">
    <property type="protein sequence ID" value="ORY87059.1"/>
    <property type="molecule type" value="Genomic_DNA"/>
</dbReference>
<keyword evidence="1" id="KW-0732">Signal</keyword>
<gene>
    <name evidence="2" type="ORF">BCR37DRAFT_411821</name>
</gene>
<dbReference type="AlphaFoldDB" id="A0A1Y2FSZ4"/>
<evidence type="ECO:0000313" key="3">
    <source>
        <dbReference type="Proteomes" id="UP000193685"/>
    </source>
</evidence>
<feature type="signal peptide" evidence="1">
    <location>
        <begin position="1"/>
        <end position="19"/>
    </location>
</feature>
<feature type="chain" id="PRO_5012643848" evidence="1">
    <location>
        <begin position="20"/>
        <end position="156"/>
    </location>
</feature>
<comment type="caution">
    <text evidence="2">The sequence shown here is derived from an EMBL/GenBank/DDBJ whole genome shotgun (WGS) entry which is preliminary data.</text>
</comment>
<evidence type="ECO:0000256" key="1">
    <source>
        <dbReference type="SAM" id="SignalP"/>
    </source>
</evidence>